<feature type="domain" description="Isochorismatase-like" evidence="3">
    <location>
        <begin position="21"/>
        <end position="194"/>
    </location>
</feature>
<dbReference type="PANTHER" id="PTHR43540:SF6">
    <property type="entry name" value="ISOCHORISMATASE-LIKE DOMAIN-CONTAINING PROTEIN"/>
    <property type="match status" value="1"/>
</dbReference>
<dbReference type="GO" id="GO:0016787">
    <property type="term" value="F:hydrolase activity"/>
    <property type="evidence" value="ECO:0007669"/>
    <property type="project" value="UniProtKB-KW"/>
</dbReference>
<protein>
    <submittedName>
        <fullName evidence="4">Cysteine hydrolase</fullName>
    </submittedName>
</protein>
<dbReference type="SUPFAM" id="SSF52499">
    <property type="entry name" value="Isochorismatase-like hydrolases"/>
    <property type="match status" value="1"/>
</dbReference>
<dbReference type="EMBL" id="JACOIH010000002">
    <property type="protein sequence ID" value="MBC3937761.1"/>
    <property type="molecule type" value="Genomic_DNA"/>
</dbReference>
<sequence>MGKGFSDYYTNREKALDLKKSAVLIVDMMNDFCKPGGRMVLEDGYLIVEPIQRLVAAARAHKIPIVWICQKYRMDKYDKVTEKRVGTCYEGTWGAEQIDELPILPEDYVVNKRRYSGFFQTDLDLTLRDMGCEKVIVGGAVTNICVRGTVADAFQLDYEVFVPKDCVRATSEREQESQLWDFETHFATVCTSEELIAAMDTLEPGDECRIR</sequence>
<dbReference type="InterPro" id="IPR050272">
    <property type="entry name" value="Isochorismatase-like_hydrls"/>
</dbReference>
<evidence type="ECO:0000256" key="2">
    <source>
        <dbReference type="ARBA" id="ARBA00022801"/>
    </source>
</evidence>
<gene>
    <name evidence="4" type="ORF">H8R05_02445</name>
</gene>
<organism evidence="4 5">
    <name type="scientific">Anaerotruncus massiliensis</name>
    <name type="common">ex Togo et al. 2019</name>
    <dbReference type="NCBI Taxonomy" id="1673720"/>
    <lineage>
        <taxon>Bacteria</taxon>
        <taxon>Bacillati</taxon>
        <taxon>Bacillota</taxon>
        <taxon>Clostridia</taxon>
        <taxon>Eubacteriales</taxon>
        <taxon>Oscillospiraceae</taxon>
        <taxon>Anaerotruncus</taxon>
    </lineage>
</organism>
<keyword evidence="2 4" id="KW-0378">Hydrolase</keyword>
<dbReference type="InterPro" id="IPR036380">
    <property type="entry name" value="Isochorismatase-like_sf"/>
</dbReference>
<comment type="caution">
    <text evidence="4">The sequence shown here is derived from an EMBL/GenBank/DDBJ whole genome shotgun (WGS) entry which is preliminary data.</text>
</comment>
<evidence type="ECO:0000313" key="4">
    <source>
        <dbReference type="EMBL" id="MBC3937761.1"/>
    </source>
</evidence>
<comment type="similarity">
    <text evidence="1">Belongs to the isochorismatase family.</text>
</comment>
<proteinExistence type="inferred from homology"/>
<dbReference type="PANTHER" id="PTHR43540">
    <property type="entry name" value="PEROXYUREIDOACRYLATE/UREIDOACRYLATE AMIDOHYDROLASE-RELATED"/>
    <property type="match status" value="1"/>
</dbReference>
<dbReference type="Gene3D" id="3.40.50.850">
    <property type="entry name" value="Isochorismatase-like"/>
    <property type="match status" value="1"/>
</dbReference>
<dbReference type="RefSeq" id="WP_101552039.1">
    <property type="nucleotide sequence ID" value="NZ_CAKVWL010000046.1"/>
</dbReference>
<dbReference type="CDD" id="cd00431">
    <property type="entry name" value="cysteine_hydrolases"/>
    <property type="match status" value="1"/>
</dbReference>
<reference evidence="4 5" key="1">
    <citation type="submission" date="2020-08" db="EMBL/GenBank/DDBJ databases">
        <authorList>
            <person name="Liu C."/>
            <person name="Sun Q."/>
        </authorList>
    </citation>
    <scope>NUCLEOTIDE SEQUENCE [LARGE SCALE GENOMIC DNA]</scope>
    <source>
        <strain evidence="4 5">22A2-44</strain>
    </source>
</reference>
<evidence type="ECO:0000256" key="1">
    <source>
        <dbReference type="ARBA" id="ARBA00006336"/>
    </source>
</evidence>
<dbReference type="Pfam" id="PF00857">
    <property type="entry name" value="Isochorismatase"/>
    <property type="match status" value="1"/>
</dbReference>
<keyword evidence="5" id="KW-1185">Reference proteome</keyword>
<dbReference type="InterPro" id="IPR000868">
    <property type="entry name" value="Isochorismatase-like_dom"/>
</dbReference>
<dbReference type="Proteomes" id="UP000602181">
    <property type="component" value="Unassembled WGS sequence"/>
</dbReference>
<name>A0ABR7ABH9_9FIRM</name>
<accession>A0ABR7ABH9</accession>
<evidence type="ECO:0000259" key="3">
    <source>
        <dbReference type="Pfam" id="PF00857"/>
    </source>
</evidence>
<evidence type="ECO:0000313" key="5">
    <source>
        <dbReference type="Proteomes" id="UP000602181"/>
    </source>
</evidence>